<protein>
    <submittedName>
        <fullName evidence="1">Uncharacterized protein</fullName>
    </submittedName>
</protein>
<evidence type="ECO:0000313" key="2">
    <source>
        <dbReference type="Proteomes" id="UP000315226"/>
    </source>
</evidence>
<sequence>MARVEEGMPYGWGRLYAAFHVLEGLARGRTELGLPAKLKETVGRPRTTFESLLGKAGIQVLAAREKGGDRARAVETVFADVAKLIRPEPMIRRGLSQAEAEEFRQGYEHQLGLYRAEWEALVV</sequence>
<organism evidence="1 2">
    <name type="scientific">Streptomyces gardneri</name>
    <dbReference type="NCBI Taxonomy" id="66892"/>
    <lineage>
        <taxon>Bacteria</taxon>
        <taxon>Bacillati</taxon>
        <taxon>Actinomycetota</taxon>
        <taxon>Actinomycetes</taxon>
        <taxon>Kitasatosporales</taxon>
        <taxon>Streptomycetaceae</taxon>
        <taxon>Streptomyces</taxon>
    </lineage>
</organism>
<reference evidence="1 2" key="1">
    <citation type="submission" date="2019-06" db="EMBL/GenBank/DDBJ databases">
        <title>Whole genome shotgun sequence of Streptomyces gardneri NBRC 12865.</title>
        <authorList>
            <person name="Hosoyama A."/>
            <person name="Uohara A."/>
            <person name="Ohji S."/>
            <person name="Ichikawa N."/>
        </authorList>
    </citation>
    <scope>NUCLEOTIDE SEQUENCE [LARGE SCALE GENOMIC DNA]</scope>
    <source>
        <strain evidence="1 2">NBRC 12865</strain>
    </source>
</reference>
<gene>
    <name evidence="1" type="ORF">SGA01_64520</name>
</gene>
<name>A0A4Y3RVI5_9ACTN</name>
<dbReference type="RefSeq" id="WP_141300874.1">
    <property type="nucleotide sequence ID" value="NZ_BJMN01000048.1"/>
</dbReference>
<accession>A0A4Y3RVI5</accession>
<dbReference type="Proteomes" id="UP000315226">
    <property type="component" value="Unassembled WGS sequence"/>
</dbReference>
<proteinExistence type="predicted"/>
<keyword evidence="2" id="KW-1185">Reference proteome</keyword>
<evidence type="ECO:0000313" key="1">
    <source>
        <dbReference type="EMBL" id="GEB60847.1"/>
    </source>
</evidence>
<dbReference type="AlphaFoldDB" id="A0A4Y3RVI5"/>
<dbReference type="EMBL" id="BJMN01000048">
    <property type="protein sequence ID" value="GEB60847.1"/>
    <property type="molecule type" value="Genomic_DNA"/>
</dbReference>
<comment type="caution">
    <text evidence="1">The sequence shown here is derived from an EMBL/GenBank/DDBJ whole genome shotgun (WGS) entry which is preliminary data.</text>
</comment>
<dbReference type="OrthoDB" id="4247983at2"/>